<dbReference type="GO" id="GO:0006865">
    <property type="term" value="P:amino acid transport"/>
    <property type="evidence" value="ECO:0007669"/>
    <property type="project" value="UniProtKB-KW"/>
</dbReference>
<evidence type="ECO:0000256" key="5">
    <source>
        <dbReference type="ARBA" id="ARBA00022970"/>
    </source>
</evidence>
<dbReference type="PANTHER" id="PTHR11795">
    <property type="entry name" value="BRANCHED-CHAIN AMINO ACID TRANSPORT SYSTEM PERMEASE PROTEIN LIVH"/>
    <property type="match status" value="1"/>
</dbReference>
<keyword evidence="3" id="KW-1003">Cell membrane</keyword>
<keyword evidence="6 9" id="KW-1133">Transmembrane helix</keyword>
<feature type="transmembrane region" description="Helical" evidence="9">
    <location>
        <begin position="171"/>
        <end position="190"/>
    </location>
</feature>
<proteinExistence type="inferred from homology"/>
<evidence type="ECO:0000313" key="10">
    <source>
        <dbReference type="EMBL" id="GHC78107.1"/>
    </source>
</evidence>
<evidence type="ECO:0000256" key="2">
    <source>
        <dbReference type="ARBA" id="ARBA00022448"/>
    </source>
</evidence>
<dbReference type="InterPro" id="IPR052157">
    <property type="entry name" value="BCAA_transport_permease"/>
</dbReference>
<keyword evidence="11" id="KW-1185">Reference proteome</keyword>
<evidence type="ECO:0000256" key="4">
    <source>
        <dbReference type="ARBA" id="ARBA00022692"/>
    </source>
</evidence>
<reference evidence="10" key="1">
    <citation type="journal article" date="2014" name="Int. J. Syst. Evol. Microbiol.">
        <title>Complete genome sequence of Corynebacterium casei LMG S-19264T (=DSM 44701T), isolated from a smear-ripened cheese.</title>
        <authorList>
            <consortium name="US DOE Joint Genome Institute (JGI-PGF)"/>
            <person name="Walter F."/>
            <person name="Albersmeier A."/>
            <person name="Kalinowski J."/>
            <person name="Ruckert C."/>
        </authorList>
    </citation>
    <scope>NUCLEOTIDE SEQUENCE</scope>
    <source>
        <strain evidence="10">KCTC 42097</strain>
    </source>
</reference>
<protein>
    <submittedName>
        <fullName evidence="10">Branched-chain amino acid ABC transporter permease</fullName>
    </submittedName>
</protein>
<feature type="transmembrane region" description="Helical" evidence="9">
    <location>
        <begin position="287"/>
        <end position="308"/>
    </location>
</feature>
<evidence type="ECO:0000256" key="9">
    <source>
        <dbReference type="SAM" id="Phobius"/>
    </source>
</evidence>
<comment type="similarity">
    <text evidence="8">Belongs to the binding-protein-dependent transport system permease family. LivHM subfamily.</text>
</comment>
<evidence type="ECO:0000256" key="8">
    <source>
        <dbReference type="ARBA" id="ARBA00037998"/>
    </source>
</evidence>
<comment type="caution">
    <text evidence="10">The sequence shown here is derived from an EMBL/GenBank/DDBJ whole genome shotgun (WGS) entry which is preliminary data.</text>
</comment>
<keyword evidence="5" id="KW-0029">Amino-acid transport</keyword>
<feature type="transmembrane region" description="Helical" evidence="9">
    <location>
        <begin position="222"/>
        <end position="242"/>
    </location>
</feature>
<dbReference type="GO" id="GO:0022857">
    <property type="term" value="F:transmembrane transporter activity"/>
    <property type="evidence" value="ECO:0007669"/>
    <property type="project" value="InterPro"/>
</dbReference>
<dbReference type="EMBL" id="BMZO01000010">
    <property type="protein sequence ID" value="GHC78107.1"/>
    <property type="molecule type" value="Genomic_DNA"/>
</dbReference>
<name>A0A8J3DJH0_9HYPH</name>
<feature type="transmembrane region" description="Helical" evidence="9">
    <location>
        <begin position="78"/>
        <end position="96"/>
    </location>
</feature>
<feature type="transmembrane region" description="Helical" evidence="9">
    <location>
        <begin position="12"/>
        <end position="38"/>
    </location>
</feature>
<organism evidence="10 11">
    <name type="scientific">Limoniibacter endophyticus</name>
    <dbReference type="NCBI Taxonomy" id="1565040"/>
    <lineage>
        <taxon>Bacteria</taxon>
        <taxon>Pseudomonadati</taxon>
        <taxon>Pseudomonadota</taxon>
        <taxon>Alphaproteobacteria</taxon>
        <taxon>Hyphomicrobiales</taxon>
        <taxon>Bartonellaceae</taxon>
        <taxon>Limoniibacter</taxon>
    </lineage>
</organism>
<feature type="transmembrane region" description="Helical" evidence="9">
    <location>
        <begin position="254"/>
        <end position="275"/>
    </location>
</feature>
<keyword evidence="2" id="KW-0813">Transport</keyword>
<feature type="transmembrane region" description="Helical" evidence="9">
    <location>
        <begin position="50"/>
        <end position="72"/>
    </location>
</feature>
<accession>A0A8J3DJH0</accession>
<reference evidence="10" key="2">
    <citation type="submission" date="2020-09" db="EMBL/GenBank/DDBJ databases">
        <authorList>
            <person name="Sun Q."/>
            <person name="Kim S."/>
        </authorList>
    </citation>
    <scope>NUCLEOTIDE SEQUENCE</scope>
    <source>
        <strain evidence="10">KCTC 42097</strain>
    </source>
</reference>
<dbReference type="CDD" id="cd06582">
    <property type="entry name" value="TM_PBP1_LivH_like"/>
    <property type="match status" value="1"/>
</dbReference>
<dbReference type="InterPro" id="IPR001851">
    <property type="entry name" value="ABC_transp_permease"/>
</dbReference>
<keyword evidence="7 9" id="KW-0472">Membrane</keyword>
<gene>
    <name evidence="10" type="ORF">GCM10010136_29780</name>
</gene>
<evidence type="ECO:0000313" key="11">
    <source>
        <dbReference type="Proteomes" id="UP000641137"/>
    </source>
</evidence>
<comment type="subcellular location">
    <subcellularLocation>
        <location evidence="1">Cell membrane</location>
        <topology evidence="1">Multi-pass membrane protein</topology>
    </subcellularLocation>
</comment>
<evidence type="ECO:0000256" key="7">
    <source>
        <dbReference type="ARBA" id="ARBA00023136"/>
    </source>
</evidence>
<sequence length="321" mass="34139">MMTPGMMMAENFLQALAAGLMVGCLYGLMCTGLGMIFGIMRVINFAQGDLMMLGMYSAWYLFAGFGVLAFLGPYFGPVVAAVLTGPILFVIGYFLHQFLVSRVTGVKVAATEGAGHYAQLILTLGIALILQNGGLITFGSEPVSMRTPMSSSAWELGPFWGDFVSIFVNKARAVGAIVSVVVAVGLFMFVTRSRLGKALRASADNPEAALYMGVNVDKAHRIAFGIGTAVTAISGGLVAMYYPFQPYVGLEFVIVMYAGVVLGGLGSIIGAFWGGMTIGLVQQLSTLLLPIQLQNTAIFAVFLLVIFFRPQGLFGTNVERV</sequence>
<dbReference type="GO" id="GO:0005886">
    <property type="term" value="C:plasma membrane"/>
    <property type="evidence" value="ECO:0007669"/>
    <property type="project" value="UniProtKB-SubCell"/>
</dbReference>
<dbReference type="RefSeq" id="WP_244636806.1">
    <property type="nucleotide sequence ID" value="NZ_BMZO01000010.1"/>
</dbReference>
<dbReference type="Pfam" id="PF02653">
    <property type="entry name" value="BPD_transp_2"/>
    <property type="match status" value="1"/>
</dbReference>
<dbReference type="AlphaFoldDB" id="A0A8J3DJH0"/>
<dbReference type="PANTHER" id="PTHR11795:SF445">
    <property type="entry name" value="AMINO ACID ABC TRANSPORTER PERMEASE PROTEIN"/>
    <property type="match status" value="1"/>
</dbReference>
<dbReference type="Proteomes" id="UP000641137">
    <property type="component" value="Unassembled WGS sequence"/>
</dbReference>
<evidence type="ECO:0000256" key="6">
    <source>
        <dbReference type="ARBA" id="ARBA00022989"/>
    </source>
</evidence>
<keyword evidence="4 9" id="KW-0812">Transmembrane</keyword>
<evidence type="ECO:0000256" key="1">
    <source>
        <dbReference type="ARBA" id="ARBA00004651"/>
    </source>
</evidence>
<evidence type="ECO:0000256" key="3">
    <source>
        <dbReference type="ARBA" id="ARBA00022475"/>
    </source>
</evidence>
<feature type="transmembrane region" description="Helical" evidence="9">
    <location>
        <begin position="117"/>
        <end position="139"/>
    </location>
</feature>